<keyword evidence="15 22" id="KW-1133">Transmembrane helix</keyword>
<feature type="binding site" evidence="21">
    <location>
        <position position="694"/>
    </location>
    <ligand>
        <name>ATP</name>
        <dbReference type="ChEBI" id="CHEBI:30616"/>
    </ligand>
</feature>
<dbReference type="PANTHER" id="PTHR48053">
    <property type="entry name" value="LEUCINE RICH REPEAT FAMILY PROTEIN, EXPRESSED"/>
    <property type="match status" value="1"/>
</dbReference>
<dbReference type="Proteomes" id="UP000652761">
    <property type="component" value="Unassembled WGS sequence"/>
</dbReference>
<protein>
    <recommendedName>
        <fullName evidence="3">non-specific serine/threonine protein kinase</fullName>
        <ecNumber evidence="3">2.7.11.1</ecNumber>
    </recommendedName>
</protein>
<evidence type="ECO:0000256" key="9">
    <source>
        <dbReference type="ARBA" id="ARBA00022692"/>
    </source>
</evidence>
<evidence type="ECO:0000256" key="18">
    <source>
        <dbReference type="ARBA" id="ARBA00023180"/>
    </source>
</evidence>
<evidence type="ECO:0000256" key="3">
    <source>
        <dbReference type="ARBA" id="ARBA00012513"/>
    </source>
</evidence>
<organism evidence="25 26">
    <name type="scientific">Colocasia esculenta</name>
    <name type="common">Wild taro</name>
    <name type="synonym">Arum esculentum</name>
    <dbReference type="NCBI Taxonomy" id="4460"/>
    <lineage>
        <taxon>Eukaryota</taxon>
        <taxon>Viridiplantae</taxon>
        <taxon>Streptophyta</taxon>
        <taxon>Embryophyta</taxon>
        <taxon>Tracheophyta</taxon>
        <taxon>Spermatophyta</taxon>
        <taxon>Magnoliopsida</taxon>
        <taxon>Liliopsida</taxon>
        <taxon>Araceae</taxon>
        <taxon>Aroideae</taxon>
        <taxon>Colocasieae</taxon>
        <taxon>Colocasia</taxon>
    </lineage>
</organism>
<feature type="chain" id="PRO_5032967391" description="non-specific serine/threonine protein kinase" evidence="23">
    <location>
        <begin position="23"/>
        <end position="985"/>
    </location>
</feature>
<accession>A0A843U182</accession>
<keyword evidence="10 23" id="KW-0732">Signal</keyword>
<dbReference type="InterPro" id="IPR032675">
    <property type="entry name" value="LRR_dom_sf"/>
</dbReference>
<evidence type="ECO:0000256" key="23">
    <source>
        <dbReference type="SAM" id="SignalP"/>
    </source>
</evidence>
<feature type="transmembrane region" description="Helical" evidence="22">
    <location>
        <begin position="598"/>
        <end position="619"/>
    </location>
</feature>
<dbReference type="SMART" id="SM00220">
    <property type="entry name" value="S_TKc"/>
    <property type="match status" value="1"/>
</dbReference>
<dbReference type="GO" id="GO:0005524">
    <property type="term" value="F:ATP binding"/>
    <property type="evidence" value="ECO:0007669"/>
    <property type="project" value="UniProtKB-UniRule"/>
</dbReference>
<evidence type="ECO:0000256" key="10">
    <source>
        <dbReference type="ARBA" id="ARBA00022729"/>
    </source>
</evidence>
<dbReference type="InterPro" id="IPR013210">
    <property type="entry name" value="LRR_N_plant-typ"/>
</dbReference>
<dbReference type="SMART" id="SM00369">
    <property type="entry name" value="LRR_TYP"/>
    <property type="match status" value="9"/>
</dbReference>
<evidence type="ECO:0000256" key="1">
    <source>
        <dbReference type="ARBA" id="ARBA00004162"/>
    </source>
</evidence>
<evidence type="ECO:0000256" key="16">
    <source>
        <dbReference type="ARBA" id="ARBA00023136"/>
    </source>
</evidence>
<keyword evidence="17" id="KW-0675">Receptor</keyword>
<evidence type="ECO:0000256" key="8">
    <source>
        <dbReference type="ARBA" id="ARBA00022679"/>
    </source>
</evidence>
<evidence type="ECO:0000256" key="6">
    <source>
        <dbReference type="ARBA" id="ARBA00022553"/>
    </source>
</evidence>
<dbReference type="Gene3D" id="3.80.10.10">
    <property type="entry name" value="Ribonuclease Inhibitor"/>
    <property type="match status" value="3"/>
</dbReference>
<evidence type="ECO:0000256" key="15">
    <source>
        <dbReference type="ARBA" id="ARBA00022989"/>
    </source>
</evidence>
<keyword evidence="26" id="KW-1185">Reference proteome</keyword>
<evidence type="ECO:0000256" key="2">
    <source>
        <dbReference type="ARBA" id="ARBA00008684"/>
    </source>
</evidence>
<comment type="catalytic activity">
    <reaction evidence="19">
        <text>L-threonyl-[protein] + ATP = O-phospho-L-threonyl-[protein] + ADP + H(+)</text>
        <dbReference type="Rhea" id="RHEA:46608"/>
        <dbReference type="Rhea" id="RHEA-COMP:11060"/>
        <dbReference type="Rhea" id="RHEA-COMP:11605"/>
        <dbReference type="ChEBI" id="CHEBI:15378"/>
        <dbReference type="ChEBI" id="CHEBI:30013"/>
        <dbReference type="ChEBI" id="CHEBI:30616"/>
        <dbReference type="ChEBI" id="CHEBI:61977"/>
        <dbReference type="ChEBI" id="CHEBI:456216"/>
        <dbReference type="EC" id="2.7.11.1"/>
    </reaction>
</comment>
<dbReference type="PRINTS" id="PR00019">
    <property type="entry name" value="LEURICHRPT"/>
</dbReference>
<evidence type="ECO:0000256" key="7">
    <source>
        <dbReference type="ARBA" id="ARBA00022614"/>
    </source>
</evidence>
<dbReference type="InterPro" id="IPR011009">
    <property type="entry name" value="Kinase-like_dom_sf"/>
</dbReference>
<reference evidence="25" key="1">
    <citation type="submission" date="2017-07" db="EMBL/GenBank/DDBJ databases">
        <title>Taro Niue Genome Assembly and Annotation.</title>
        <authorList>
            <person name="Atibalentja N."/>
            <person name="Keating K."/>
            <person name="Fields C.J."/>
        </authorList>
    </citation>
    <scope>NUCLEOTIDE SEQUENCE</scope>
    <source>
        <strain evidence="25">Niue_2</strain>
        <tissue evidence="25">Leaf</tissue>
    </source>
</reference>
<proteinExistence type="inferred from homology"/>
<dbReference type="Gene3D" id="3.30.200.20">
    <property type="entry name" value="Phosphorylase Kinase, domain 1"/>
    <property type="match status" value="1"/>
</dbReference>
<evidence type="ECO:0000256" key="12">
    <source>
        <dbReference type="ARBA" id="ARBA00022741"/>
    </source>
</evidence>
<dbReference type="CDD" id="cd14066">
    <property type="entry name" value="STKc_IRAK"/>
    <property type="match status" value="1"/>
</dbReference>
<evidence type="ECO:0000313" key="25">
    <source>
        <dbReference type="EMBL" id="MQL77301.1"/>
    </source>
</evidence>
<keyword evidence="6" id="KW-0597">Phosphoprotein</keyword>
<comment type="catalytic activity">
    <reaction evidence="20">
        <text>L-seryl-[protein] + ATP = O-phospho-L-seryl-[protein] + ADP + H(+)</text>
        <dbReference type="Rhea" id="RHEA:17989"/>
        <dbReference type="Rhea" id="RHEA-COMP:9863"/>
        <dbReference type="Rhea" id="RHEA-COMP:11604"/>
        <dbReference type="ChEBI" id="CHEBI:15378"/>
        <dbReference type="ChEBI" id="CHEBI:29999"/>
        <dbReference type="ChEBI" id="CHEBI:30616"/>
        <dbReference type="ChEBI" id="CHEBI:83421"/>
        <dbReference type="ChEBI" id="CHEBI:456216"/>
        <dbReference type="EC" id="2.7.11.1"/>
    </reaction>
</comment>
<evidence type="ECO:0000256" key="5">
    <source>
        <dbReference type="ARBA" id="ARBA00022527"/>
    </source>
</evidence>
<keyword evidence="5" id="KW-0723">Serine/threonine-protein kinase</keyword>
<feature type="domain" description="Protein kinase" evidence="24">
    <location>
        <begin position="666"/>
        <end position="961"/>
    </location>
</feature>
<dbReference type="SMR" id="A0A843U182"/>
<evidence type="ECO:0000256" key="14">
    <source>
        <dbReference type="ARBA" id="ARBA00022840"/>
    </source>
</evidence>
<dbReference type="InterPro" id="IPR000719">
    <property type="entry name" value="Prot_kinase_dom"/>
</dbReference>
<dbReference type="InterPro" id="IPR001611">
    <property type="entry name" value="Leu-rich_rpt"/>
</dbReference>
<dbReference type="PROSITE" id="PS50011">
    <property type="entry name" value="PROTEIN_KINASE_DOM"/>
    <property type="match status" value="1"/>
</dbReference>
<dbReference type="FunFam" id="3.80.10.10:FF:000041">
    <property type="entry name" value="LRR receptor-like serine/threonine-protein kinase ERECTA"/>
    <property type="match status" value="1"/>
</dbReference>
<dbReference type="PROSITE" id="PS00108">
    <property type="entry name" value="PROTEIN_KINASE_ST"/>
    <property type="match status" value="1"/>
</dbReference>
<evidence type="ECO:0000256" key="19">
    <source>
        <dbReference type="ARBA" id="ARBA00047899"/>
    </source>
</evidence>
<keyword evidence="18" id="KW-0325">Glycoprotein</keyword>
<keyword evidence="12 21" id="KW-0547">Nucleotide-binding</keyword>
<dbReference type="SUPFAM" id="SSF56112">
    <property type="entry name" value="Protein kinase-like (PK-like)"/>
    <property type="match status" value="1"/>
</dbReference>
<dbReference type="FunFam" id="3.80.10.10:FF:000095">
    <property type="entry name" value="LRR receptor-like serine/threonine-protein kinase GSO1"/>
    <property type="match status" value="1"/>
</dbReference>
<keyword evidence="4" id="KW-1003">Cell membrane</keyword>
<evidence type="ECO:0000313" key="26">
    <source>
        <dbReference type="Proteomes" id="UP000652761"/>
    </source>
</evidence>
<name>A0A843U182_COLES</name>
<evidence type="ECO:0000256" key="4">
    <source>
        <dbReference type="ARBA" id="ARBA00022475"/>
    </source>
</evidence>
<dbReference type="EMBL" id="NMUH01000343">
    <property type="protein sequence ID" value="MQL77301.1"/>
    <property type="molecule type" value="Genomic_DNA"/>
</dbReference>
<dbReference type="SUPFAM" id="SSF52058">
    <property type="entry name" value="L domain-like"/>
    <property type="match status" value="2"/>
</dbReference>
<dbReference type="Pfam" id="PF00069">
    <property type="entry name" value="Pkinase"/>
    <property type="match status" value="1"/>
</dbReference>
<evidence type="ECO:0000259" key="24">
    <source>
        <dbReference type="PROSITE" id="PS50011"/>
    </source>
</evidence>
<evidence type="ECO:0000256" key="17">
    <source>
        <dbReference type="ARBA" id="ARBA00023170"/>
    </source>
</evidence>
<evidence type="ECO:0000256" key="22">
    <source>
        <dbReference type="SAM" id="Phobius"/>
    </source>
</evidence>
<comment type="similarity">
    <text evidence="2">Belongs to the protein kinase superfamily. Ser/Thr protein kinase family.</text>
</comment>
<keyword evidence="8" id="KW-0808">Transferase</keyword>
<sequence length="985" mass="107727">MGYSMAAIAQILLVFLPCLVLSDQCKDQNSGSSIEKSALLAFKNGIDVDPGNTLGNWTETTEVCKWNGVICNGGRVIGLHLKRKSLQGTISPFLSNLSCLVLLELTENSLEGPIPVVLGALSGLQLLGLRGNKLRYEIPESFGLLQNLRYIDLSNNKLHGTLPTALFYNCTKLQYVDLSNNSFSGSIPPQIGYHLPQLETFRLYLNRLNGIIPSSLSNSSNMKELDLESNFLTGKLPSKIVVYMPLLKILRLSCNKLCSDDNNTNLTPFFTALSNLSHLEELQLAGNNLGGQLPISIGLLGVNISQIHLRDNAIFGAIPPDIANLSLLTLLDLSNNHLNGTIPSEMSLLPNLERLFLSNNLLHGPIPAPLGELRSLGHLDLSRNRLVGDIPSSLTNMNQLRKLVLHGNFLSGTIPANLGNCENLQVLDLSYNRLTGSFPPKVAGLRNMDMYINLSNNWLTGTIPLELSKMDRVGEIDLSSNNFSGEIPAYLESCKGVVLLNFSHNSLEGRIPDFIGELLNLQTLDLSDNFLSGEIPASLRNSLGLLHLNLSFNNLSGPLPKGGIFSYLTAASIMGNPLLCGTLNFLERCHSKNGKFLHSRGFLALLVTVVSISAFTLTICCKVGPKGIRRSVLTRKEGNSSTSLLSISSSYPRITYKELWEATRGFHQSGLIGSGSFGHVYRGVLQDGTIFAVKVLQLQAVNSTKTFTRECQVLKRIRHRNLMRIITACSLPDFKALVLPFMANGSLESHLYPKGRKLVLNLVDRVNICSDVAEGIAYLHHHSPVQVIHCDLKPSNILLNDDMTALVSDFGIARLVMSIGEGSMAVENTSSSTATVLCGSIGYVAPEYGLGKRPCTMGDVYSFGVLVLEIITGKRPTEEMFCEDMTLQKWVKRHCHSQLNEAIDPSLMDTLRDQNPDIRSMWKVAMVELLQLGLLCAQETPSARPSMIDVADDLDRLKRYLGGDTSATFTSSLGVSSSTITGEYW</sequence>
<evidence type="ECO:0000256" key="21">
    <source>
        <dbReference type="PROSITE-ProRule" id="PRU10141"/>
    </source>
</evidence>
<dbReference type="Pfam" id="PF13855">
    <property type="entry name" value="LRR_8"/>
    <property type="match status" value="1"/>
</dbReference>
<dbReference type="InterPro" id="IPR017441">
    <property type="entry name" value="Protein_kinase_ATP_BS"/>
</dbReference>
<dbReference type="PANTHER" id="PTHR48053:SF151">
    <property type="entry name" value="OS02G0216000 PROTEIN"/>
    <property type="match status" value="1"/>
</dbReference>
<dbReference type="InterPro" id="IPR008271">
    <property type="entry name" value="Ser/Thr_kinase_AS"/>
</dbReference>
<dbReference type="EC" id="2.7.11.1" evidence="3"/>
<evidence type="ECO:0000256" key="13">
    <source>
        <dbReference type="ARBA" id="ARBA00022777"/>
    </source>
</evidence>
<dbReference type="AlphaFoldDB" id="A0A843U182"/>
<keyword evidence="14 21" id="KW-0067">ATP-binding</keyword>
<dbReference type="Pfam" id="PF08263">
    <property type="entry name" value="LRRNT_2"/>
    <property type="match status" value="1"/>
</dbReference>
<keyword evidence="16 22" id="KW-0472">Membrane</keyword>
<dbReference type="FunFam" id="3.30.200.20:FF:000543">
    <property type="entry name" value="Putative leucine-rich repeat receptor-like serine/threonine-protein kinase"/>
    <property type="match status" value="1"/>
</dbReference>
<dbReference type="GO" id="GO:0005886">
    <property type="term" value="C:plasma membrane"/>
    <property type="evidence" value="ECO:0007669"/>
    <property type="project" value="UniProtKB-SubCell"/>
</dbReference>
<evidence type="ECO:0000256" key="11">
    <source>
        <dbReference type="ARBA" id="ARBA00022737"/>
    </source>
</evidence>
<dbReference type="GO" id="GO:0004674">
    <property type="term" value="F:protein serine/threonine kinase activity"/>
    <property type="evidence" value="ECO:0007669"/>
    <property type="project" value="UniProtKB-KW"/>
</dbReference>
<comment type="caution">
    <text evidence="25">The sequence shown here is derived from an EMBL/GenBank/DDBJ whole genome shotgun (WGS) entry which is preliminary data.</text>
</comment>
<gene>
    <name evidence="25" type="ORF">Taro_009711</name>
</gene>
<feature type="signal peptide" evidence="23">
    <location>
        <begin position="1"/>
        <end position="22"/>
    </location>
</feature>
<keyword evidence="13" id="KW-0418">Kinase</keyword>
<dbReference type="Gene3D" id="1.10.510.10">
    <property type="entry name" value="Transferase(Phosphotransferase) domain 1"/>
    <property type="match status" value="1"/>
</dbReference>
<keyword evidence="9 22" id="KW-0812">Transmembrane</keyword>
<dbReference type="InterPro" id="IPR051716">
    <property type="entry name" value="Plant_RL_S/T_kinase"/>
</dbReference>
<comment type="subcellular location">
    <subcellularLocation>
        <location evidence="1">Cell membrane</location>
        <topology evidence="1">Single-pass membrane protein</topology>
    </subcellularLocation>
</comment>
<dbReference type="FunFam" id="1.10.510.10:FF:000358">
    <property type="entry name" value="Putative leucine-rich repeat receptor-like serine/threonine-protein kinase"/>
    <property type="match status" value="1"/>
</dbReference>
<feature type="transmembrane region" description="Helical" evidence="22">
    <location>
        <begin position="564"/>
        <end position="586"/>
    </location>
</feature>
<dbReference type="FunFam" id="3.80.10.10:FF:000676">
    <property type="entry name" value="LRR receptor-like serine/threonine-protein kinase FLS2"/>
    <property type="match status" value="1"/>
</dbReference>
<dbReference type="OrthoDB" id="4062651at2759"/>
<dbReference type="InterPro" id="IPR003591">
    <property type="entry name" value="Leu-rich_rpt_typical-subtyp"/>
</dbReference>
<keyword evidence="11" id="KW-0677">Repeat</keyword>
<evidence type="ECO:0000256" key="20">
    <source>
        <dbReference type="ARBA" id="ARBA00048679"/>
    </source>
</evidence>
<dbReference type="Pfam" id="PF00560">
    <property type="entry name" value="LRR_1"/>
    <property type="match status" value="10"/>
</dbReference>
<keyword evidence="7" id="KW-0433">Leucine-rich repeat</keyword>
<dbReference type="PROSITE" id="PS00107">
    <property type="entry name" value="PROTEIN_KINASE_ATP"/>
    <property type="match status" value="1"/>
</dbReference>